<comment type="caution">
    <text evidence="3">The sequence shown here is derived from an EMBL/GenBank/DDBJ whole genome shotgun (WGS) entry which is preliminary data.</text>
</comment>
<dbReference type="PANTHER" id="PTHR22911">
    <property type="entry name" value="ACYL-MALONYL CONDENSING ENZYME-RELATED"/>
    <property type="match status" value="1"/>
</dbReference>
<feature type="transmembrane region" description="Helical" evidence="1">
    <location>
        <begin position="76"/>
        <end position="95"/>
    </location>
</feature>
<keyword evidence="1" id="KW-0812">Transmembrane</keyword>
<organism evidence="3 4">
    <name type="scientific">Reinekea marina</name>
    <dbReference type="NCBI Taxonomy" id="1310421"/>
    <lineage>
        <taxon>Bacteria</taxon>
        <taxon>Pseudomonadati</taxon>
        <taxon>Pseudomonadota</taxon>
        <taxon>Gammaproteobacteria</taxon>
        <taxon>Oceanospirillales</taxon>
        <taxon>Saccharospirillaceae</taxon>
        <taxon>Reinekea</taxon>
    </lineage>
</organism>
<feature type="transmembrane region" description="Helical" evidence="1">
    <location>
        <begin position="161"/>
        <end position="181"/>
    </location>
</feature>
<feature type="transmembrane region" description="Helical" evidence="1">
    <location>
        <begin position="282"/>
        <end position="300"/>
    </location>
</feature>
<reference evidence="4" key="1">
    <citation type="journal article" date="2019" name="Int. J. Syst. Evol. Microbiol.">
        <title>The Global Catalogue of Microorganisms (GCM) 10K type strain sequencing project: providing services to taxonomists for standard genome sequencing and annotation.</title>
        <authorList>
            <consortium name="The Broad Institute Genomics Platform"/>
            <consortium name="The Broad Institute Genome Sequencing Center for Infectious Disease"/>
            <person name="Wu L."/>
            <person name="Ma J."/>
        </authorList>
    </citation>
    <scope>NUCLEOTIDE SEQUENCE [LARGE SCALE GENOMIC DNA]</scope>
    <source>
        <strain evidence="4">CECT 8288</strain>
    </source>
</reference>
<feature type="transmembrane region" description="Helical" evidence="1">
    <location>
        <begin position="101"/>
        <end position="121"/>
    </location>
</feature>
<feature type="transmembrane region" description="Helical" evidence="1">
    <location>
        <begin position="130"/>
        <end position="149"/>
    </location>
</feature>
<dbReference type="PANTHER" id="PTHR22911:SF137">
    <property type="entry name" value="SOLUTE CARRIER FAMILY 35 MEMBER G2-RELATED"/>
    <property type="match status" value="1"/>
</dbReference>
<dbReference type="SUPFAM" id="SSF103481">
    <property type="entry name" value="Multidrug resistance efflux transporter EmrE"/>
    <property type="match status" value="2"/>
</dbReference>
<feature type="domain" description="EamA" evidence="2">
    <location>
        <begin position="12"/>
        <end position="145"/>
    </location>
</feature>
<dbReference type="Pfam" id="PF00892">
    <property type="entry name" value="EamA"/>
    <property type="match status" value="2"/>
</dbReference>
<dbReference type="Proteomes" id="UP001595710">
    <property type="component" value="Unassembled WGS sequence"/>
</dbReference>
<keyword evidence="1" id="KW-1133">Transmembrane helix</keyword>
<dbReference type="Gene3D" id="1.10.3730.20">
    <property type="match status" value="1"/>
</dbReference>
<dbReference type="RefSeq" id="WP_290282794.1">
    <property type="nucleotide sequence ID" value="NZ_JAUFQI010000001.1"/>
</dbReference>
<dbReference type="InterPro" id="IPR037185">
    <property type="entry name" value="EmrE-like"/>
</dbReference>
<feature type="transmembrane region" description="Helical" evidence="1">
    <location>
        <begin position="40"/>
        <end position="64"/>
    </location>
</feature>
<evidence type="ECO:0000313" key="4">
    <source>
        <dbReference type="Proteomes" id="UP001595710"/>
    </source>
</evidence>
<evidence type="ECO:0000256" key="1">
    <source>
        <dbReference type="SAM" id="Phobius"/>
    </source>
</evidence>
<protein>
    <submittedName>
        <fullName evidence="3">DMT family transporter</fullName>
    </submittedName>
</protein>
<dbReference type="InterPro" id="IPR000620">
    <property type="entry name" value="EamA_dom"/>
</dbReference>
<keyword evidence="4" id="KW-1185">Reference proteome</keyword>
<gene>
    <name evidence="3" type="ORF">ACFOND_06095</name>
</gene>
<proteinExistence type="predicted"/>
<keyword evidence="1" id="KW-0472">Membrane</keyword>
<accession>A0ABV7WRV2</accession>
<evidence type="ECO:0000313" key="3">
    <source>
        <dbReference type="EMBL" id="MFC3701210.1"/>
    </source>
</evidence>
<name>A0ABV7WRV2_9GAMM</name>
<feature type="transmembrane region" description="Helical" evidence="1">
    <location>
        <begin position="259"/>
        <end position="276"/>
    </location>
</feature>
<feature type="transmembrane region" description="Helical" evidence="1">
    <location>
        <begin position="193"/>
        <end position="214"/>
    </location>
</feature>
<feature type="domain" description="EamA" evidence="2">
    <location>
        <begin position="163"/>
        <end position="299"/>
    </location>
</feature>
<dbReference type="EMBL" id="JBHRYN010000008">
    <property type="protein sequence ID" value="MFC3701210.1"/>
    <property type="molecule type" value="Genomic_DNA"/>
</dbReference>
<evidence type="ECO:0000259" key="2">
    <source>
        <dbReference type="Pfam" id="PF00892"/>
    </source>
</evidence>
<sequence>MSSNSNHFPQWLAVTLLISVATMFAGNHVAARLAFDNGAGLIIALLARSGFALVIMASLVIWQGQSLRIARGKRRFQLLLGLMITLQSLALYSSVARIPVPIALLLINSWPIIYTLLNWVLSGIKPTGRFIFIMVTILFGLVLVLDIPSWFNGEQALEGDWFTGIALGGLSAVFLAIAMRLMDFQLAQMSGSVRSGFSMLFVVLTLMIVGISGVVPNGMTLPINGIGWFGLAALAVLYGTASSMLFISLPRLNMARNSPIVNFEPVAALFLSWWILSQTLNTIQLIGGAVVMFGIVLLSFSKRPS</sequence>
<feature type="transmembrane region" description="Helical" evidence="1">
    <location>
        <begin position="226"/>
        <end position="247"/>
    </location>
</feature>